<evidence type="ECO:0000256" key="1">
    <source>
        <dbReference type="SAM" id="MobiDB-lite"/>
    </source>
</evidence>
<feature type="compositionally biased region" description="Acidic residues" evidence="1">
    <location>
        <begin position="122"/>
        <end position="159"/>
    </location>
</feature>
<sequence>MSMRAALCAAAVAAGLVFSGCSAPQIEPEVARELQSEVQGIAVLAARGDTADAVAAAHGLAARVRTAQVEGRITGERAVVILQRVEQLIERLVRSGAGPAASDLPQPLAGPPSTPSDPPVDQPEEPPADPTEEPEEPDPEKDTEPDPEETDTDDTEELPAPEPAPVADAPLPDVPLLDTGTTDSGSSGSSGSGTSGNSGTSGGGTGTGQQEPILPAPAVGNDAANNGDGDDDGGKGRGRGRGGDD</sequence>
<evidence type="ECO:0000313" key="3">
    <source>
        <dbReference type="EMBL" id="SDH95989.1"/>
    </source>
</evidence>
<feature type="signal peptide" evidence="2">
    <location>
        <begin position="1"/>
        <end position="23"/>
    </location>
</feature>
<reference evidence="3 4" key="1">
    <citation type="submission" date="2016-10" db="EMBL/GenBank/DDBJ databases">
        <authorList>
            <person name="de Groot N.N."/>
        </authorList>
    </citation>
    <scope>NUCLEOTIDE SEQUENCE [LARGE SCALE GENOMIC DNA]</scope>
    <source>
        <strain evidence="3 4">NP_1H</strain>
    </source>
</reference>
<dbReference type="RefSeq" id="WP_090585470.1">
    <property type="nucleotide sequence ID" value="NZ_FNDT01000004.1"/>
</dbReference>
<feature type="region of interest" description="Disordered" evidence="1">
    <location>
        <begin position="97"/>
        <end position="245"/>
    </location>
</feature>
<feature type="compositionally biased region" description="Pro residues" evidence="1">
    <location>
        <begin position="108"/>
        <end position="121"/>
    </location>
</feature>
<keyword evidence="4" id="KW-1185">Reference proteome</keyword>
<organism evidence="3 4">
    <name type="scientific">Arthrobacter subterraneus</name>
    <dbReference type="NCBI Taxonomy" id="335973"/>
    <lineage>
        <taxon>Bacteria</taxon>
        <taxon>Bacillati</taxon>
        <taxon>Actinomycetota</taxon>
        <taxon>Actinomycetes</taxon>
        <taxon>Micrococcales</taxon>
        <taxon>Micrococcaceae</taxon>
        <taxon>Arthrobacter</taxon>
    </lineage>
</organism>
<dbReference type="Proteomes" id="UP000199258">
    <property type="component" value="Unassembled WGS sequence"/>
</dbReference>
<protein>
    <submittedName>
        <fullName evidence="3">Uncharacterized protein</fullName>
    </submittedName>
</protein>
<evidence type="ECO:0000313" key="4">
    <source>
        <dbReference type="Proteomes" id="UP000199258"/>
    </source>
</evidence>
<dbReference type="STRING" id="335973.SAMN04488693_104199"/>
<keyword evidence="2" id="KW-0732">Signal</keyword>
<accession>A0A1G8GNP5</accession>
<proteinExistence type="predicted"/>
<dbReference type="AlphaFoldDB" id="A0A1G8GNP5"/>
<feature type="chain" id="PRO_5038697531" evidence="2">
    <location>
        <begin position="24"/>
        <end position="245"/>
    </location>
</feature>
<evidence type="ECO:0000256" key="2">
    <source>
        <dbReference type="SAM" id="SignalP"/>
    </source>
</evidence>
<dbReference type="OrthoDB" id="10015591at2"/>
<name>A0A1G8GNP5_9MICC</name>
<feature type="compositionally biased region" description="Basic residues" evidence="1">
    <location>
        <begin position="236"/>
        <end position="245"/>
    </location>
</feature>
<feature type="compositionally biased region" description="Low complexity" evidence="1">
    <location>
        <begin position="165"/>
        <end position="187"/>
    </location>
</feature>
<dbReference type="EMBL" id="FNDT01000004">
    <property type="protein sequence ID" value="SDH95989.1"/>
    <property type="molecule type" value="Genomic_DNA"/>
</dbReference>
<dbReference type="PROSITE" id="PS51257">
    <property type="entry name" value="PROKAR_LIPOPROTEIN"/>
    <property type="match status" value="1"/>
</dbReference>
<feature type="compositionally biased region" description="Gly residues" evidence="1">
    <location>
        <begin position="188"/>
        <end position="207"/>
    </location>
</feature>
<gene>
    <name evidence="3" type="ORF">SAMN04488693_104199</name>
</gene>